<dbReference type="GO" id="GO:0015990">
    <property type="term" value="P:electron transport coupled proton transport"/>
    <property type="evidence" value="ECO:0007669"/>
    <property type="project" value="TreeGrafter"/>
</dbReference>
<reference evidence="3 4" key="1">
    <citation type="submission" date="2018-11" db="EMBL/GenBank/DDBJ databases">
        <title>Genomes From Bacteria Associated with the Canine Oral Cavity: a Test Case for Automated Genome-Based Taxonomic Assignment.</title>
        <authorList>
            <person name="Coil D.A."/>
            <person name="Jospin G."/>
            <person name="Darling A.E."/>
            <person name="Wallis C."/>
            <person name="Davis I.J."/>
            <person name="Harris S."/>
            <person name="Eisen J.A."/>
            <person name="Holcombe L.J."/>
            <person name="O'Flynn C."/>
        </authorList>
    </citation>
    <scope>NUCLEOTIDE SEQUENCE [LARGE SCALE GENOMIC DNA]</scope>
    <source>
        <strain evidence="3 4">OH2822_COT-296</strain>
    </source>
</reference>
<protein>
    <submittedName>
        <fullName evidence="3">Proton-conducting membrane transporter</fullName>
    </submittedName>
</protein>
<dbReference type="GO" id="GO:0048038">
    <property type="term" value="F:quinone binding"/>
    <property type="evidence" value="ECO:0007669"/>
    <property type="project" value="UniProtKB-KW"/>
</dbReference>
<organism evidence="3 4">
    <name type="scientific">Arachnia propionica</name>
    <dbReference type="NCBI Taxonomy" id="1750"/>
    <lineage>
        <taxon>Bacteria</taxon>
        <taxon>Bacillati</taxon>
        <taxon>Actinomycetota</taxon>
        <taxon>Actinomycetes</taxon>
        <taxon>Propionibacteriales</taxon>
        <taxon>Propionibacteriaceae</taxon>
        <taxon>Arachnia</taxon>
    </lineage>
</organism>
<dbReference type="AlphaFoldDB" id="A0A3P1WY68"/>
<evidence type="ECO:0000256" key="1">
    <source>
        <dbReference type="ARBA" id="ARBA00022719"/>
    </source>
</evidence>
<sequence length="128" mass="13344">MAHFLDWFGDASLYVLDVPLACCALESQEAAAGRQVAEPPPDARLAVVLSGTLTEAVAPVVRGIIDSLPTRPVVLAFGTCAATGGPYWDSYSVVKGAEALGVQVDQFIAGCPPPPEALTRALEEVRHG</sequence>
<dbReference type="RefSeq" id="WP_125227404.1">
    <property type="nucleotide sequence ID" value="NZ_RQYT01000007.1"/>
</dbReference>
<name>A0A3P1WY68_9ACTN</name>
<dbReference type="Pfam" id="PF01058">
    <property type="entry name" value="Oxidored_q6"/>
    <property type="match status" value="1"/>
</dbReference>
<comment type="caution">
    <text evidence="3">The sequence shown here is derived from an EMBL/GenBank/DDBJ whole genome shotgun (WGS) entry which is preliminary data.</text>
</comment>
<dbReference type="GO" id="GO:0009060">
    <property type="term" value="P:aerobic respiration"/>
    <property type="evidence" value="ECO:0007669"/>
    <property type="project" value="TreeGrafter"/>
</dbReference>
<evidence type="ECO:0000259" key="2">
    <source>
        <dbReference type="Pfam" id="PF01058"/>
    </source>
</evidence>
<dbReference type="InterPro" id="IPR006137">
    <property type="entry name" value="NADH_UbQ_OxRdtase-like_20kDa"/>
</dbReference>
<dbReference type="PANTHER" id="PTHR11995:SF14">
    <property type="entry name" value="NADH DEHYDROGENASE [UBIQUINONE] IRON-SULFUR PROTEIN 7, MITOCHONDRIAL"/>
    <property type="match status" value="1"/>
</dbReference>
<dbReference type="GO" id="GO:0051536">
    <property type="term" value="F:iron-sulfur cluster binding"/>
    <property type="evidence" value="ECO:0007669"/>
    <property type="project" value="InterPro"/>
</dbReference>
<dbReference type="Gene3D" id="3.40.50.12280">
    <property type="match status" value="1"/>
</dbReference>
<evidence type="ECO:0000313" key="3">
    <source>
        <dbReference type="EMBL" id="RRD50350.1"/>
    </source>
</evidence>
<dbReference type="OrthoDB" id="9786737at2"/>
<dbReference type="EMBL" id="RQYT01000007">
    <property type="protein sequence ID" value="RRD50350.1"/>
    <property type="molecule type" value="Genomic_DNA"/>
</dbReference>
<dbReference type="Proteomes" id="UP000280935">
    <property type="component" value="Unassembled WGS sequence"/>
</dbReference>
<proteinExistence type="predicted"/>
<dbReference type="GO" id="GO:0008137">
    <property type="term" value="F:NADH dehydrogenase (ubiquinone) activity"/>
    <property type="evidence" value="ECO:0007669"/>
    <property type="project" value="TreeGrafter"/>
</dbReference>
<evidence type="ECO:0000313" key="4">
    <source>
        <dbReference type="Proteomes" id="UP000280935"/>
    </source>
</evidence>
<dbReference type="GO" id="GO:0045271">
    <property type="term" value="C:respiratory chain complex I"/>
    <property type="evidence" value="ECO:0007669"/>
    <property type="project" value="TreeGrafter"/>
</dbReference>
<dbReference type="SUPFAM" id="SSF56770">
    <property type="entry name" value="HydA/Nqo6-like"/>
    <property type="match status" value="1"/>
</dbReference>
<feature type="domain" description="NADH:ubiquinone oxidoreductase-like 20kDa subunit" evidence="2">
    <location>
        <begin position="45"/>
        <end position="124"/>
    </location>
</feature>
<keyword evidence="1" id="KW-0874">Quinone</keyword>
<gene>
    <name evidence="3" type="ORF">EII35_05215</name>
</gene>
<accession>A0A3P1WY68</accession>
<dbReference type="PANTHER" id="PTHR11995">
    <property type="entry name" value="NADH DEHYDROGENASE"/>
    <property type="match status" value="1"/>
</dbReference>